<dbReference type="GO" id="GO:0016810">
    <property type="term" value="F:hydrolase activity, acting on carbon-nitrogen (but not peptide) bonds"/>
    <property type="evidence" value="ECO:0007669"/>
    <property type="project" value="InterPro"/>
</dbReference>
<evidence type="ECO:0000313" key="3">
    <source>
        <dbReference type="EMBL" id="MBO8452922.1"/>
    </source>
</evidence>
<comment type="caution">
    <text evidence="3">The sequence shown here is derived from an EMBL/GenBank/DDBJ whole genome shotgun (WGS) entry which is preliminary data.</text>
</comment>
<sequence>MVYAVLISVSVIAILVIFLVWSCASVSSGIWVRTLCRELRKGKSVLTFDDGPDPVTTPLILDILEKYGVKACFFVIGSRAEQNPDLVRRIAECGHTIGNHTYSHSSLFPLSGVPVIVSDIRACDSAVKAALDGLPSVSSSSSLYFRPPFGVTNPDIARALKKTGHTAVGWSVRSLDTVIIRDSLPEDKVAAAVARCSGRVIRKLRPGSVVLLHDRLKYSPRLLESILERSADSFR</sequence>
<feature type="transmembrane region" description="Helical" evidence="1">
    <location>
        <begin position="6"/>
        <end position="32"/>
    </location>
</feature>
<dbReference type="Gene3D" id="3.20.20.370">
    <property type="entry name" value="Glycoside hydrolase/deacetylase"/>
    <property type="match status" value="1"/>
</dbReference>
<dbReference type="Pfam" id="PF01522">
    <property type="entry name" value="Polysacc_deac_1"/>
    <property type="match status" value="1"/>
</dbReference>
<dbReference type="EMBL" id="JADIMI010000081">
    <property type="protein sequence ID" value="MBO8452922.1"/>
    <property type="molecule type" value="Genomic_DNA"/>
</dbReference>
<dbReference type="SUPFAM" id="SSF88713">
    <property type="entry name" value="Glycoside hydrolase/deacetylase"/>
    <property type="match status" value="1"/>
</dbReference>
<evidence type="ECO:0000259" key="2">
    <source>
        <dbReference type="PROSITE" id="PS51677"/>
    </source>
</evidence>
<keyword evidence="1" id="KW-1133">Transmembrane helix</keyword>
<dbReference type="InterPro" id="IPR050248">
    <property type="entry name" value="Polysacc_deacetylase_ArnD"/>
</dbReference>
<dbReference type="InterPro" id="IPR011330">
    <property type="entry name" value="Glyco_hydro/deAcase_b/a-brl"/>
</dbReference>
<keyword evidence="1" id="KW-0812">Transmembrane</keyword>
<organism evidence="3 4">
    <name type="scientific">Candidatus Cryptobacteroides intestinavium</name>
    <dbReference type="NCBI Taxonomy" id="2840766"/>
    <lineage>
        <taxon>Bacteria</taxon>
        <taxon>Pseudomonadati</taxon>
        <taxon>Bacteroidota</taxon>
        <taxon>Bacteroidia</taxon>
        <taxon>Bacteroidales</taxon>
        <taxon>Candidatus Cryptobacteroides</taxon>
    </lineage>
</organism>
<dbReference type="Proteomes" id="UP000823661">
    <property type="component" value="Unassembled WGS sequence"/>
</dbReference>
<reference evidence="3" key="2">
    <citation type="journal article" date="2021" name="PeerJ">
        <title>Extensive microbial diversity within the chicken gut microbiome revealed by metagenomics and culture.</title>
        <authorList>
            <person name="Gilroy R."/>
            <person name="Ravi A."/>
            <person name="Getino M."/>
            <person name="Pursley I."/>
            <person name="Horton D.L."/>
            <person name="Alikhan N.F."/>
            <person name="Baker D."/>
            <person name="Gharbi K."/>
            <person name="Hall N."/>
            <person name="Watson M."/>
            <person name="Adriaenssens E.M."/>
            <person name="Foster-Nyarko E."/>
            <person name="Jarju S."/>
            <person name="Secka A."/>
            <person name="Antonio M."/>
            <person name="Oren A."/>
            <person name="Chaudhuri R.R."/>
            <person name="La Ragione R."/>
            <person name="Hildebrand F."/>
            <person name="Pallen M.J."/>
        </authorList>
    </citation>
    <scope>NUCLEOTIDE SEQUENCE</scope>
    <source>
        <strain evidence="3">B1-20833</strain>
    </source>
</reference>
<dbReference type="PROSITE" id="PS51677">
    <property type="entry name" value="NODB"/>
    <property type="match status" value="1"/>
</dbReference>
<gene>
    <name evidence="3" type="ORF">IAC06_08615</name>
</gene>
<protein>
    <submittedName>
        <fullName evidence="3">Polysaccharide deacetylase family protein</fullName>
    </submittedName>
</protein>
<feature type="domain" description="NodB homology" evidence="2">
    <location>
        <begin position="42"/>
        <end position="235"/>
    </location>
</feature>
<proteinExistence type="predicted"/>
<dbReference type="AlphaFoldDB" id="A0A9D9ERU9"/>
<dbReference type="GO" id="GO:0005975">
    <property type="term" value="P:carbohydrate metabolic process"/>
    <property type="evidence" value="ECO:0007669"/>
    <property type="project" value="InterPro"/>
</dbReference>
<accession>A0A9D9ERU9</accession>
<dbReference type="CDD" id="cd10917">
    <property type="entry name" value="CE4_NodB_like_6s_7s"/>
    <property type="match status" value="1"/>
</dbReference>
<evidence type="ECO:0000256" key="1">
    <source>
        <dbReference type="SAM" id="Phobius"/>
    </source>
</evidence>
<dbReference type="PANTHER" id="PTHR10587">
    <property type="entry name" value="GLYCOSYL TRANSFERASE-RELATED"/>
    <property type="match status" value="1"/>
</dbReference>
<keyword evidence="1" id="KW-0472">Membrane</keyword>
<name>A0A9D9ERU9_9BACT</name>
<dbReference type="InterPro" id="IPR002509">
    <property type="entry name" value="NODB_dom"/>
</dbReference>
<evidence type="ECO:0000313" key="4">
    <source>
        <dbReference type="Proteomes" id="UP000823661"/>
    </source>
</evidence>
<reference evidence="3" key="1">
    <citation type="submission" date="2020-10" db="EMBL/GenBank/DDBJ databases">
        <authorList>
            <person name="Gilroy R."/>
        </authorList>
    </citation>
    <scope>NUCLEOTIDE SEQUENCE</scope>
    <source>
        <strain evidence="3">B1-20833</strain>
    </source>
</reference>